<dbReference type="GO" id="GO:0008270">
    <property type="term" value="F:zinc ion binding"/>
    <property type="evidence" value="ECO:0007669"/>
    <property type="project" value="UniProtKB-KW"/>
</dbReference>
<proteinExistence type="predicted"/>
<evidence type="ECO:0000259" key="4">
    <source>
        <dbReference type="PROSITE" id="PS50145"/>
    </source>
</evidence>
<keyword evidence="1" id="KW-0479">Metal-binding</keyword>
<evidence type="ECO:0000313" key="5">
    <source>
        <dbReference type="EMBL" id="QHT10261.1"/>
    </source>
</evidence>
<dbReference type="PROSITE" id="PS51257">
    <property type="entry name" value="PROKAR_LIPOPROTEIN"/>
    <property type="match status" value="1"/>
</dbReference>
<name>A0A6C0D120_9ZZZZ</name>
<protein>
    <recommendedName>
        <fullName evidence="4">TRAF-type domain-containing protein</fullName>
    </recommendedName>
</protein>
<organism evidence="5">
    <name type="scientific">viral metagenome</name>
    <dbReference type="NCBI Taxonomy" id="1070528"/>
    <lineage>
        <taxon>unclassified sequences</taxon>
        <taxon>metagenomes</taxon>
        <taxon>organismal metagenomes</taxon>
    </lineage>
</organism>
<keyword evidence="2" id="KW-0863">Zinc-finger</keyword>
<accession>A0A6C0D120</accession>
<evidence type="ECO:0000256" key="1">
    <source>
        <dbReference type="ARBA" id="ARBA00022723"/>
    </source>
</evidence>
<evidence type="ECO:0000256" key="3">
    <source>
        <dbReference type="ARBA" id="ARBA00022833"/>
    </source>
</evidence>
<dbReference type="AlphaFoldDB" id="A0A6C0D120"/>
<dbReference type="InterPro" id="IPR001293">
    <property type="entry name" value="Znf_TRAF"/>
</dbReference>
<keyword evidence="3" id="KW-0862">Zinc</keyword>
<feature type="domain" description="TRAF-type" evidence="4">
    <location>
        <begin position="180"/>
        <end position="220"/>
    </location>
</feature>
<dbReference type="EMBL" id="MN739519">
    <property type="protein sequence ID" value="QHT10261.1"/>
    <property type="molecule type" value="Genomic_DNA"/>
</dbReference>
<dbReference type="PROSITE" id="PS50145">
    <property type="entry name" value="ZF_TRAF"/>
    <property type="match status" value="1"/>
</dbReference>
<evidence type="ECO:0000256" key="2">
    <source>
        <dbReference type="ARBA" id="ARBA00022771"/>
    </source>
</evidence>
<sequence>MERKRCLICHEEVRVPVSFFQSVFGCKATPGKRWCYSTVRTCLTCAREYLQLNKNFNQRIETRKCLLCTQTINPQQLQKSCMIYAKDYMYMSMDDKIYPCLHSECSFQGTQSDLDRHLQEECCYRSIKCVCHNFFRFNELEAHQRQCQHYKHCEYCPSTQTVPILLKNYDAHLKRAHGLVVCPNLGCRSMLKLDTSEQQDHIQKECVYRVVGCNFCTSSCMYKEYSNHLLMHTKSQSTKIISLMEETRIANEKMCDMVFLYNQHQTYLLSQSITQSITPSPPI</sequence>
<dbReference type="InterPro" id="IPR013083">
    <property type="entry name" value="Znf_RING/FYVE/PHD"/>
</dbReference>
<reference evidence="5" key="1">
    <citation type="journal article" date="2020" name="Nature">
        <title>Giant virus diversity and host interactions through global metagenomics.</title>
        <authorList>
            <person name="Schulz F."/>
            <person name="Roux S."/>
            <person name="Paez-Espino D."/>
            <person name="Jungbluth S."/>
            <person name="Walsh D.A."/>
            <person name="Denef V.J."/>
            <person name="McMahon K.D."/>
            <person name="Konstantinidis K.T."/>
            <person name="Eloe-Fadrosh E.A."/>
            <person name="Kyrpides N.C."/>
            <person name="Woyke T."/>
        </authorList>
    </citation>
    <scope>NUCLEOTIDE SEQUENCE</scope>
    <source>
        <strain evidence="5">GVMAG-M-3300023174-104</strain>
    </source>
</reference>
<dbReference type="Gene3D" id="3.30.40.10">
    <property type="entry name" value="Zinc/RING finger domain, C3HC4 (zinc finger)"/>
    <property type="match status" value="1"/>
</dbReference>